<name>A0A1G1Z3R5_9BACT</name>
<gene>
    <name evidence="7" type="ORF">A3I31_01355</name>
</gene>
<evidence type="ECO:0000256" key="4">
    <source>
        <dbReference type="ARBA" id="ARBA00022917"/>
    </source>
</evidence>
<evidence type="ECO:0000256" key="3">
    <source>
        <dbReference type="ARBA" id="ARBA00022741"/>
    </source>
</evidence>
<dbReference type="SUPFAM" id="SSF52540">
    <property type="entry name" value="P-loop containing nucleoside triphosphate hydrolases"/>
    <property type="match status" value="1"/>
</dbReference>
<dbReference type="InterPro" id="IPR036925">
    <property type="entry name" value="TIF_IF2_dom3_sf"/>
</dbReference>
<dbReference type="PANTHER" id="PTHR43381">
    <property type="entry name" value="TRANSLATION INITIATION FACTOR IF-2-RELATED"/>
    <property type="match status" value="1"/>
</dbReference>
<dbReference type="InterPro" id="IPR015760">
    <property type="entry name" value="TIF_IF2"/>
</dbReference>
<dbReference type="InterPro" id="IPR000795">
    <property type="entry name" value="T_Tr_GTP-bd_dom"/>
</dbReference>
<dbReference type="AlphaFoldDB" id="A0A1G1Z3R5"/>
<organism evidence="7 8">
    <name type="scientific">Candidatus Colwellbacteria bacterium RIFCSPLOWO2_02_FULL_44_20b</name>
    <dbReference type="NCBI Taxonomy" id="1797691"/>
    <lineage>
        <taxon>Bacteria</taxon>
        <taxon>Candidatus Colwelliibacteriota</taxon>
    </lineage>
</organism>
<feature type="domain" description="Tr-type G" evidence="6">
    <location>
        <begin position="13"/>
        <end position="186"/>
    </location>
</feature>
<dbReference type="PROSITE" id="PS51722">
    <property type="entry name" value="G_TR_2"/>
    <property type="match status" value="1"/>
</dbReference>
<dbReference type="SUPFAM" id="SSF52156">
    <property type="entry name" value="Initiation factor IF2/eIF5b, domain 3"/>
    <property type="match status" value="1"/>
</dbReference>
<dbReference type="NCBIfam" id="TIGR00231">
    <property type="entry name" value="small_GTP"/>
    <property type="match status" value="1"/>
</dbReference>
<keyword evidence="2" id="KW-0396">Initiation factor</keyword>
<sequence length="478" mass="51967">MTQSKEKAGNLEVRPPIVVVMGHVDHGKTTLLDYIRKTSIAEREAGGITQSIGAYEVLHNDKKITFIDTPGHEAFSKMRARGATVADIAVLVIAADDGVKDQTKEAIKILKESETPFVVAITKVDKNNADIEKAKSQLMTEGIILEGYGGDVSWQAVNSKSGQGINELLDLILLHAEVEGYTYDPETPATGYVIEAERDNRRGATATLIIKNGTLREGDEIKTPSIKGKVKILENFLGEKVKELKPCAPALIIGLPDLAKAGEKFVTGDLEIAEEKDAAGKIMSEMTPDMLPVVLKADVAGSLEALTQIIEALEIENKKVKIIHASVGEVTDGDVKAVISLKAPIIVFRTKVNKAAESLARAQGVRIFSSEIIYELIKLLEEYFEKEYGKHVVAELEVLKTFGTKEKCQVVGGKVVKGVLKANIPVEIKRGEEVIGTGKILNLQEEKKDVREVCEGNECGMLCEATTEVKPGDHLVMY</sequence>
<dbReference type="SUPFAM" id="SSF50447">
    <property type="entry name" value="Translation proteins"/>
    <property type="match status" value="2"/>
</dbReference>
<comment type="similarity">
    <text evidence="1">Belongs to the TRAFAC class translation factor GTPase superfamily. Classic translation factor GTPase family. IF-2 subfamily.</text>
</comment>
<dbReference type="EMBL" id="MHIZ01000038">
    <property type="protein sequence ID" value="OGY59275.1"/>
    <property type="molecule type" value="Genomic_DNA"/>
</dbReference>
<proteinExistence type="inferred from homology"/>
<dbReference type="FunFam" id="3.40.50.300:FF:000019">
    <property type="entry name" value="Translation initiation factor IF-2"/>
    <property type="match status" value="1"/>
</dbReference>
<dbReference type="Pfam" id="PF00009">
    <property type="entry name" value="GTP_EFTU"/>
    <property type="match status" value="1"/>
</dbReference>
<accession>A0A1G1Z3R5</accession>
<dbReference type="GO" id="GO:0005525">
    <property type="term" value="F:GTP binding"/>
    <property type="evidence" value="ECO:0007669"/>
    <property type="project" value="UniProtKB-KW"/>
</dbReference>
<protein>
    <recommendedName>
        <fullName evidence="6">Tr-type G domain-containing protein</fullName>
    </recommendedName>
</protein>
<evidence type="ECO:0000313" key="8">
    <source>
        <dbReference type="Proteomes" id="UP000178808"/>
    </source>
</evidence>
<dbReference type="Gene3D" id="3.40.50.10050">
    <property type="entry name" value="Translation initiation factor IF- 2, domain 3"/>
    <property type="match status" value="1"/>
</dbReference>
<dbReference type="Gene3D" id="2.40.30.10">
    <property type="entry name" value="Translation factors"/>
    <property type="match status" value="2"/>
</dbReference>
<evidence type="ECO:0000256" key="5">
    <source>
        <dbReference type="ARBA" id="ARBA00023134"/>
    </source>
</evidence>
<keyword evidence="5" id="KW-0342">GTP-binding</keyword>
<evidence type="ECO:0000313" key="7">
    <source>
        <dbReference type="EMBL" id="OGY59275.1"/>
    </source>
</evidence>
<keyword evidence="4" id="KW-0648">Protein biosynthesis</keyword>
<reference evidence="7 8" key="1">
    <citation type="journal article" date="2016" name="Nat. Commun.">
        <title>Thousands of microbial genomes shed light on interconnected biogeochemical processes in an aquifer system.</title>
        <authorList>
            <person name="Anantharaman K."/>
            <person name="Brown C.T."/>
            <person name="Hug L.A."/>
            <person name="Sharon I."/>
            <person name="Castelle C.J."/>
            <person name="Probst A.J."/>
            <person name="Thomas B.C."/>
            <person name="Singh A."/>
            <person name="Wilkins M.J."/>
            <person name="Karaoz U."/>
            <person name="Brodie E.L."/>
            <person name="Williams K.H."/>
            <person name="Hubbard S.S."/>
            <person name="Banfield J.F."/>
        </authorList>
    </citation>
    <scope>NUCLEOTIDE SEQUENCE [LARGE SCALE GENOMIC DNA]</scope>
</reference>
<evidence type="ECO:0000256" key="1">
    <source>
        <dbReference type="ARBA" id="ARBA00007733"/>
    </source>
</evidence>
<dbReference type="GO" id="GO:0003924">
    <property type="term" value="F:GTPase activity"/>
    <property type="evidence" value="ECO:0007669"/>
    <property type="project" value="InterPro"/>
</dbReference>
<dbReference type="Pfam" id="PF11987">
    <property type="entry name" value="IF-2"/>
    <property type="match status" value="1"/>
</dbReference>
<dbReference type="InterPro" id="IPR053905">
    <property type="entry name" value="EF-G-like_DII"/>
</dbReference>
<dbReference type="GO" id="GO:0005737">
    <property type="term" value="C:cytoplasm"/>
    <property type="evidence" value="ECO:0007669"/>
    <property type="project" value="TreeGrafter"/>
</dbReference>
<dbReference type="InterPro" id="IPR005225">
    <property type="entry name" value="Small_GTP-bd"/>
</dbReference>
<dbReference type="PANTHER" id="PTHR43381:SF4">
    <property type="entry name" value="EUKARYOTIC TRANSLATION INITIATION FACTOR 5B"/>
    <property type="match status" value="1"/>
</dbReference>
<dbReference type="GO" id="GO:0003743">
    <property type="term" value="F:translation initiation factor activity"/>
    <property type="evidence" value="ECO:0007669"/>
    <property type="project" value="UniProtKB-KW"/>
</dbReference>
<dbReference type="CDD" id="cd01887">
    <property type="entry name" value="IF2_eIF5B"/>
    <property type="match status" value="1"/>
</dbReference>
<dbReference type="FunFam" id="3.40.50.10050:FF:000001">
    <property type="entry name" value="Translation initiation factor IF-2"/>
    <property type="match status" value="1"/>
</dbReference>
<comment type="caution">
    <text evidence="7">The sequence shown here is derived from an EMBL/GenBank/DDBJ whole genome shotgun (WGS) entry which is preliminary data.</text>
</comment>
<evidence type="ECO:0000259" key="6">
    <source>
        <dbReference type="PROSITE" id="PS51722"/>
    </source>
</evidence>
<dbReference type="Gene3D" id="3.40.50.300">
    <property type="entry name" value="P-loop containing nucleotide triphosphate hydrolases"/>
    <property type="match status" value="1"/>
</dbReference>
<dbReference type="Pfam" id="PF22042">
    <property type="entry name" value="EF-G_D2"/>
    <property type="match status" value="1"/>
</dbReference>
<keyword evidence="3" id="KW-0547">Nucleotide-binding</keyword>
<dbReference type="Proteomes" id="UP000178808">
    <property type="component" value="Unassembled WGS sequence"/>
</dbReference>
<evidence type="ECO:0000256" key="2">
    <source>
        <dbReference type="ARBA" id="ARBA00022540"/>
    </source>
</evidence>
<dbReference type="InterPro" id="IPR027417">
    <property type="entry name" value="P-loop_NTPase"/>
</dbReference>
<dbReference type="InterPro" id="IPR009000">
    <property type="entry name" value="Transl_B-barrel_sf"/>
</dbReference>
<dbReference type="InterPro" id="IPR023115">
    <property type="entry name" value="TIF_IF2_dom3"/>
</dbReference>